<comment type="caution">
    <text evidence="1">The sequence shown here is derived from an EMBL/GenBank/DDBJ whole genome shotgun (WGS) entry which is preliminary data.</text>
</comment>
<evidence type="ECO:0008006" key="3">
    <source>
        <dbReference type="Google" id="ProtNLM"/>
    </source>
</evidence>
<accession>A0ABN7ENQ7</accession>
<evidence type="ECO:0000313" key="1">
    <source>
        <dbReference type="EMBL" id="CAA9200437.1"/>
    </source>
</evidence>
<protein>
    <recommendedName>
        <fullName evidence="3">Response regulatory domain-containing protein</fullName>
    </recommendedName>
</protein>
<gene>
    <name evidence="1" type="ORF">FLACOL7796_03248</name>
</gene>
<name>A0ABN7ENQ7_9FLAO</name>
<organism evidence="1 2">
    <name type="scientific">Flavobacterium collinsii</name>
    <dbReference type="NCBI Taxonomy" id="1114861"/>
    <lineage>
        <taxon>Bacteria</taxon>
        <taxon>Pseudomonadati</taxon>
        <taxon>Bacteroidota</taxon>
        <taxon>Flavobacteriia</taxon>
        <taxon>Flavobacteriales</taxon>
        <taxon>Flavobacteriaceae</taxon>
        <taxon>Flavobacterium</taxon>
    </lineage>
</organism>
<dbReference type="RefSeq" id="WP_173967157.1">
    <property type="nucleotide sequence ID" value="NZ_BOVI01000015.1"/>
</dbReference>
<sequence length="122" mass="14799">MELDKILVYDYHNYFSRLLKYKFKKDFDFKVFKSFDRIKNFDEIKNDYSIIVFVIYSETDLFDFVRIYGRGFHILVAIHNKEILKKMKKVSDIFLLDISSTQNEMLEGITNFFSMHSKTYIT</sequence>
<evidence type="ECO:0000313" key="2">
    <source>
        <dbReference type="Proteomes" id="UP000474567"/>
    </source>
</evidence>
<dbReference type="EMBL" id="CADCST010000101">
    <property type="protein sequence ID" value="CAA9200437.1"/>
    <property type="molecule type" value="Genomic_DNA"/>
</dbReference>
<proteinExistence type="predicted"/>
<reference evidence="1 2" key="1">
    <citation type="submission" date="2020-02" db="EMBL/GenBank/DDBJ databases">
        <authorList>
            <person name="Criscuolo A."/>
        </authorList>
    </citation>
    <scope>NUCLEOTIDE SEQUENCE [LARGE SCALE GENOMIC DNA]</scope>
    <source>
        <strain evidence="1">CECT7796</strain>
    </source>
</reference>
<dbReference type="Proteomes" id="UP000474567">
    <property type="component" value="Unassembled WGS sequence"/>
</dbReference>
<keyword evidence="2" id="KW-1185">Reference proteome</keyword>